<name>A0ACC2VIC7_9TREE</name>
<reference evidence="1" key="1">
    <citation type="submission" date="2023-04" db="EMBL/GenBank/DDBJ databases">
        <title>Draft Genome sequencing of Naganishia species isolated from polar environments using Oxford Nanopore Technology.</title>
        <authorList>
            <person name="Leo P."/>
            <person name="Venkateswaran K."/>
        </authorList>
    </citation>
    <scope>NUCLEOTIDE SEQUENCE</scope>
    <source>
        <strain evidence="1">MNA-CCFEE 5423</strain>
    </source>
</reference>
<sequence>MTGAVGSVRRSADWTAMLTSIDLTFLQAHTSETQKMVNLPKASDDAEKKQEKEETDPIAMHGEDTGGKPHATEVSGPGDDKPDVVVN</sequence>
<organism evidence="1 2">
    <name type="scientific">Naganishia friedmannii</name>
    <dbReference type="NCBI Taxonomy" id="89922"/>
    <lineage>
        <taxon>Eukaryota</taxon>
        <taxon>Fungi</taxon>
        <taxon>Dikarya</taxon>
        <taxon>Basidiomycota</taxon>
        <taxon>Agaricomycotina</taxon>
        <taxon>Tremellomycetes</taxon>
        <taxon>Filobasidiales</taxon>
        <taxon>Filobasidiaceae</taxon>
        <taxon>Naganishia</taxon>
    </lineage>
</organism>
<gene>
    <name evidence="1" type="ORF">QFC21_004392</name>
</gene>
<proteinExistence type="predicted"/>
<accession>A0ACC2VIC7</accession>
<dbReference type="Proteomes" id="UP001227268">
    <property type="component" value="Unassembled WGS sequence"/>
</dbReference>
<evidence type="ECO:0000313" key="2">
    <source>
        <dbReference type="Proteomes" id="UP001227268"/>
    </source>
</evidence>
<evidence type="ECO:0000313" key="1">
    <source>
        <dbReference type="EMBL" id="KAJ9098744.1"/>
    </source>
</evidence>
<dbReference type="EMBL" id="JASBWT010000014">
    <property type="protein sequence ID" value="KAJ9098744.1"/>
    <property type="molecule type" value="Genomic_DNA"/>
</dbReference>
<comment type="caution">
    <text evidence="1">The sequence shown here is derived from an EMBL/GenBank/DDBJ whole genome shotgun (WGS) entry which is preliminary data.</text>
</comment>
<keyword evidence="2" id="KW-1185">Reference proteome</keyword>
<protein>
    <submittedName>
        <fullName evidence="1">Uncharacterized protein</fullName>
    </submittedName>
</protein>